<proteinExistence type="inferred from homology"/>
<dbReference type="InterPro" id="IPR045605">
    <property type="entry name" value="KshA-like_C"/>
</dbReference>
<dbReference type="GO" id="GO:0005737">
    <property type="term" value="C:cytoplasm"/>
    <property type="evidence" value="ECO:0007669"/>
    <property type="project" value="TreeGrafter"/>
</dbReference>
<evidence type="ECO:0000256" key="14">
    <source>
        <dbReference type="ARBA" id="ARBA00026095"/>
    </source>
</evidence>
<evidence type="ECO:0000256" key="15">
    <source>
        <dbReference type="ARBA" id="ARBA00047853"/>
    </source>
</evidence>
<comment type="subcellular location">
    <subcellularLocation>
        <location evidence="2">Membrane</location>
    </subcellularLocation>
</comment>
<dbReference type="SUPFAM" id="SSF55961">
    <property type="entry name" value="Bet v1-like"/>
    <property type="match status" value="1"/>
</dbReference>
<dbReference type="GO" id="GO:0046872">
    <property type="term" value="F:metal ion binding"/>
    <property type="evidence" value="ECO:0007669"/>
    <property type="project" value="UniProtKB-KW"/>
</dbReference>
<dbReference type="Gene3D" id="2.102.10.10">
    <property type="entry name" value="Rieske [2Fe-2S] iron-sulphur domain"/>
    <property type="match status" value="1"/>
</dbReference>
<dbReference type="InterPro" id="IPR017941">
    <property type="entry name" value="Rieske_2Fe-2S"/>
</dbReference>
<comment type="pathway">
    <text evidence="3">Hormone biosynthesis.</text>
</comment>
<evidence type="ECO:0000256" key="9">
    <source>
        <dbReference type="ARBA" id="ARBA00023004"/>
    </source>
</evidence>
<keyword evidence="8" id="KW-0560">Oxidoreductase</keyword>
<dbReference type="GO" id="GO:0170056">
    <property type="term" value="F:cholesterol 7-desaturase [NAD(P)H] activity"/>
    <property type="evidence" value="ECO:0007669"/>
    <property type="project" value="UniProtKB-EC"/>
</dbReference>
<dbReference type="Proteomes" id="UP000821853">
    <property type="component" value="Chromosome 1"/>
</dbReference>
<dbReference type="OrthoDB" id="6428779at2759"/>
<evidence type="ECO:0000259" key="17">
    <source>
        <dbReference type="PROSITE" id="PS51296"/>
    </source>
</evidence>
<dbReference type="SUPFAM" id="SSF50022">
    <property type="entry name" value="ISP domain"/>
    <property type="match status" value="1"/>
</dbReference>
<comment type="catalytic activity">
    <reaction evidence="16">
        <text>cholesterol + NADPH + O2 + H(+) = 7-dehydrocholesterol + NADP(+) + 2 H2O</text>
        <dbReference type="Rhea" id="RHEA:45024"/>
        <dbReference type="ChEBI" id="CHEBI:15377"/>
        <dbReference type="ChEBI" id="CHEBI:15378"/>
        <dbReference type="ChEBI" id="CHEBI:15379"/>
        <dbReference type="ChEBI" id="CHEBI:16113"/>
        <dbReference type="ChEBI" id="CHEBI:17759"/>
        <dbReference type="ChEBI" id="CHEBI:57783"/>
        <dbReference type="ChEBI" id="CHEBI:58349"/>
        <dbReference type="EC" id="1.14.19.21"/>
    </reaction>
    <physiologicalReaction direction="left-to-right" evidence="16">
        <dbReference type="Rhea" id="RHEA:45025"/>
    </physiologicalReaction>
</comment>
<dbReference type="Pfam" id="PF00355">
    <property type="entry name" value="Rieske"/>
    <property type="match status" value="1"/>
</dbReference>
<dbReference type="Pfam" id="PF19298">
    <property type="entry name" value="KshA_C"/>
    <property type="match status" value="1"/>
</dbReference>
<keyword evidence="19" id="KW-1185">Reference proteome</keyword>
<dbReference type="PROSITE" id="PS51296">
    <property type="entry name" value="RIESKE"/>
    <property type="match status" value="1"/>
</dbReference>
<evidence type="ECO:0000256" key="10">
    <source>
        <dbReference type="ARBA" id="ARBA00023014"/>
    </source>
</evidence>
<accession>A0A9J6F704</accession>
<dbReference type="GO" id="GO:0051537">
    <property type="term" value="F:2 iron, 2 sulfur cluster binding"/>
    <property type="evidence" value="ECO:0007669"/>
    <property type="project" value="UniProtKB-KW"/>
</dbReference>
<evidence type="ECO:0000256" key="2">
    <source>
        <dbReference type="ARBA" id="ARBA00004370"/>
    </source>
</evidence>
<dbReference type="PANTHER" id="PTHR21266:SF32">
    <property type="entry name" value="CHOLESTEROL 7-DESATURASE NVD"/>
    <property type="match status" value="1"/>
</dbReference>
<evidence type="ECO:0000256" key="6">
    <source>
        <dbReference type="ARBA" id="ARBA00022723"/>
    </source>
</evidence>
<reference evidence="18 19" key="1">
    <citation type="journal article" date="2020" name="Cell">
        <title>Large-Scale Comparative Analyses of Tick Genomes Elucidate Their Genetic Diversity and Vector Capacities.</title>
        <authorList>
            <consortium name="Tick Genome and Microbiome Consortium (TIGMIC)"/>
            <person name="Jia N."/>
            <person name="Wang J."/>
            <person name="Shi W."/>
            <person name="Du L."/>
            <person name="Sun Y."/>
            <person name="Zhan W."/>
            <person name="Jiang J.F."/>
            <person name="Wang Q."/>
            <person name="Zhang B."/>
            <person name="Ji P."/>
            <person name="Bell-Sakyi L."/>
            <person name="Cui X.M."/>
            <person name="Yuan T.T."/>
            <person name="Jiang B.G."/>
            <person name="Yang W.F."/>
            <person name="Lam T.T."/>
            <person name="Chang Q.C."/>
            <person name="Ding S.J."/>
            <person name="Wang X.J."/>
            <person name="Zhu J.G."/>
            <person name="Ruan X.D."/>
            <person name="Zhao L."/>
            <person name="Wei J.T."/>
            <person name="Ye R.Z."/>
            <person name="Que T.C."/>
            <person name="Du C.H."/>
            <person name="Zhou Y.H."/>
            <person name="Cheng J.X."/>
            <person name="Dai P.F."/>
            <person name="Guo W.B."/>
            <person name="Han X.H."/>
            <person name="Huang E.J."/>
            <person name="Li L.F."/>
            <person name="Wei W."/>
            <person name="Gao Y.C."/>
            <person name="Liu J.Z."/>
            <person name="Shao H.Z."/>
            <person name="Wang X."/>
            <person name="Wang C.C."/>
            <person name="Yang T.C."/>
            <person name="Huo Q.B."/>
            <person name="Li W."/>
            <person name="Chen H.Y."/>
            <person name="Chen S.E."/>
            <person name="Zhou L.G."/>
            <person name="Ni X.B."/>
            <person name="Tian J.H."/>
            <person name="Sheng Y."/>
            <person name="Liu T."/>
            <person name="Pan Y.S."/>
            <person name="Xia L.Y."/>
            <person name="Li J."/>
            <person name="Zhao F."/>
            <person name="Cao W.C."/>
        </authorList>
    </citation>
    <scope>NUCLEOTIDE SEQUENCE [LARGE SCALE GENOMIC DNA]</scope>
    <source>
        <strain evidence="18">HaeL-2018</strain>
    </source>
</reference>
<keyword evidence="7" id="KW-1133">Transmembrane helix</keyword>
<dbReference type="GO" id="GO:0016020">
    <property type="term" value="C:membrane"/>
    <property type="evidence" value="ECO:0007669"/>
    <property type="project" value="UniProtKB-SubCell"/>
</dbReference>
<organism evidence="18 19">
    <name type="scientific">Haemaphysalis longicornis</name>
    <name type="common">Bush tick</name>
    <dbReference type="NCBI Taxonomy" id="44386"/>
    <lineage>
        <taxon>Eukaryota</taxon>
        <taxon>Metazoa</taxon>
        <taxon>Ecdysozoa</taxon>
        <taxon>Arthropoda</taxon>
        <taxon>Chelicerata</taxon>
        <taxon>Arachnida</taxon>
        <taxon>Acari</taxon>
        <taxon>Parasitiformes</taxon>
        <taxon>Ixodida</taxon>
        <taxon>Ixodoidea</taxon>
        <taxon>Ixodidae</taxon>
        <taxon>Haemaphysalinae</taxon>
        <taxon>Haemaphysalis</taxon>
    </lineage>
</organism>
<protein>
    <recommendedName>
        <fullName evidence="14">cholesterol 7-desaturase</fullName>
        <ecNumber evidence="14">1.14.19.21</ecNumber>
    </recommendedName>
</protein>
<keyword evidence="4" id="KW-0812">Transmembrane</keyword>
<evidence type="ECO:0000256" key="16">
    <source>
        <dbReference type="ARBA" id="ARBA00049548"/>
    </source>
</evidence>
<dbReference type="InterPro" id="IPR050584">
    <property type="entry name" value="Cholesterol_7-desaturase"/>
</dbReference>
<dbReference type="OMA" id="HEAMVTI"/>
<evidence type="ECO:0000313" key="19">
    <source>
        <dbReference type="Proteomes" id="UP000821853"/>
    </source>
</evidence>
<dbReference type="VEuPathDB" id="VectorBase:HLOH_057650"/>
<evidence type="ECO:0000256" key="3">
    <source>
        <dbReference type="ARBA" id="ARBA00004972"/>
    </source>
</evidence>
<evidence type="ECO:0000256" key="1">
    <source>
        <dbReference type="ARBA" id="ARBA00001962"/>
    </source>
</evidence>
<evidence type="ECO:0000256" key="4">
    <source>
        <dbReference type="ARBA" id="ARBA00022692"/>
    </source>
</evidence>
<comment type="pathway">
    <text evidence="12">Steroid hormone biosynthesis; dafachronic acid biosynthesis.</text>
</comment>
<keyword evidence="5" id="KW-0001">2Fe-2S</keyword>
<keyword evidence="6" id="KW-0479">Metal-binding</keyword>
<evidence type="ECO:0000256" key="8">
    <source>
        <dbReference type="ARBA" id="ARBA00023002"/>
    </source>
</evidence>
<keyword evidence="9" id="KW-0408">Iron</keyword>
<keyword evidence="10" id="KW-0411">Iron-sulfur</keyword>
<evidence type="ECO:0000256" key="5">
    <source>
        <dbReference type="ARBA" id="ARBA00022714"/>
    </source>
</evidence>
<comment type="cofactor">
    <cofactor evidence="1">
        <name>Fe cation</name>
        <dbReference type="ChEBI" id="CHEBI:24875"/>
    </cofactor>
</comment>
<evidence type="ECO:0000256" key="11">
    <source>
        <dbReference type="ARBA" id="ARBA00023136"/>
    </source>
</evidence>
<feature type="domain" description="Rieske" evidence="17">
    <location>
        <begin position="1"/>
        <end position="54"/>
    </location>
</feature>
<dbReference type="PANTHER" id="PTHR21266">
    <property type="entry name" value="IRON-SULFUR DOMAIN CONTAINING PROTEIN"/>
    <property type="match status" value="1"/>
</dbReference>
<dbReference type="EMBL" id="JABSTR010000001">
    <property type="protein sequence ID" value="KAH9360774.1"/>
    <property type="molecule type" value="Genomic_DNA"/>
</dbReference>
<comment type="caution">
    <text evidence="18">The sequence shown here is derived from an EMBL/GenBank/DDBJ whole genome shotgun (WGS) entry which is preliminary data.</text>
</comment>
<dbReference type="InterPro" id="IPR036922">
    <property type="entry name" value="Rieske_2Fe-2S_sf"/>
</dbReference>
<gene>
    <name evidence="18" type="ORF">HPB48_018229</name>
</gene>
<comment type="catalytic activity">
    <reaction evidence="15">
        <text>cholesterol + NADH + O2 + H(+) = 7-dehydrocholesterol + NAD(+) + 2 H2O</text>
        <dbReference type="Rhea" id="RHEA:51644"/>
        <dbReference type="ChEBI" id="CHEBI:15377"/>
        <dbReference type="ChEBI" id="CHEBI:15378"/>
        <dbReference type="ChEBI" id="CHEBI:15379"/>
        <dbReference type="ChEBI" id="CHEBI:16113"/>
        <dbReference type="ChEBI" id="CHEBI:17759"/>
        <dbReference type="ChEBI" id="CHEBI:57540"/>
        <dbReference type="ChEBI" id="CHEBI:57945"/>
        <dbReference type="EC" id="1.14.19.21"/>
    </reaction>
    <physiologicalReaction direction="left-to-right" evidence="15">
        <dbReference type="Rhea" id="RHEA:51645"/>
    </physiologicalReaction>
</comment>
<sequence>MGRIVGDCIECPFHGWRFDCKDGSCTHVPYSAKAPSFVKAKAWITKELLGLVFVWFHADGEEPDWEIPQLLGKTLEVQPTGRFEHLVHCHIQDIAENGADLGHFNQIHKASSFVDGAEFEQNLGHCWKGRLFQHHWEATWTPDKHEAMVTIESSISIGSWTPNFLRHHIEARQVGPALVAISVWGSVGHYVAIQSLRPEGPFDIRVVHTLHFEPRVSRLLRWFYTMTLRNMVDRDVAVWNFKAFVKRPALVKEDHSIAAYRKWYSQFYSNSSATWQEIREQSLDW</sequence>
<dbReference type="AlphaFoldDB" id="A0A9J6F704"/>
<keyword evidence="11" id="KW-0472">Membrane</keyword>
<evidence type="ECO:0000313" key="18">
    <source>
        <dbReference type="EMBL" id="KAH9360774.1"/>
    </source>
</evidence>
<evidence type="ECO:0000256" key="7">
    <source>
        <dbReference type="ARBA" id="ARBA00022989"/>
    </source>
</evidence>
<dbReference type="Gene3D" id="3.90.380.10">
    <property type="entry name" value="Naphthalene 1,2-dioxygenase Alpha Subunit, Chain A, domain 1"/>
    <property type="match status" value="1"/>
</dbReference>
<name>A0A9J6F704_HAELO</name>
<evidence type="ECO:0000256" key="13">
    <source>
        <dbReference type="ARBA" id="ARBA00025729"/>
    </source>
</evidence>
<comment type="similarity">
    <text evidence="13">Belongs to the cholesterol 7-desaturase family.</text>
</comment>
<dbReference type="GO" id="GO:0008203">
    <property type="term" value="P:cholesterol metabolic process"/>
    <property type="evidence" value="ECO:0007669"/>
    <property type="project" value="InterPro"/>
</dbReference>
<dbReference type="EC" id="1.14.19.21" evidence="14"/>
<evidence type="ECO:0000256" key="12">
    <source>
        <dbReference type="ARBA" id="ARBA00025712"/>
    </source>
</evidence>